<reference evidence="2 3" key="1">
    <citation type="submission" date="2019-01" db="EMBL/GenBank/DDBJ databases">
        <authorList>
            <person name="Ferrante I. M."/>
        </authorList>
    </citation>
    <scope>NUCLEOTIDE SEQUENCE [LARGE SCALE GENOMIC DNA]</scope>
    <source>
        <strain evidence="2 3">B856</strain>
    </source>
</reference>
<feature type="region of interest" description="Disordered" evidence="1">
    <location>
        <begin position="152"/>
        <end position="176"/>
    </location>
</feature>
<feature type="compositionally biased region" description="Polar residues" evidence="1">
    <location>
        <begin position="19"/>
        <end position="32"/>
    </location>
</feature>
<feature type="region of interest" description="Disordered" evidence="1">
    <location>
        <begin position="283"/>
        <end position="306"/>
    </location>
</feature>
<proteinExistence type="predicted"/>
<organism evidence="2 3">
    <name type="scientific">Pseudo-nitzschia multistriata</name>
    <dbReference type="NCBI Taxonomy" id="183589"/>
    <lineage>
        <taxon>Eukaryota</taxon>
        <taxon>Sar</taxon>
        <taxon>Stramenopiles</taxon>
        <taxon>Ochrophyta</taxon>
        <taxon>Bacillariophyta</taxon>
        <taxon>Bacillariophyceae</taxon>
        <taxon>Bacillariophycidae</taxon>
        <taxon>Bacillariales</taxon>
        <taxon>Bacillariaceae</taxon>
        <taxon>Pseudo-nitzschia</taxon>
    </lineage>
</organism>
<dbReference type="AlphaFoldDB" id="A0A448ZMJ8"/>
<evidence type="ECO:0000256" key="1">
    <source>
        <dbReference type="SAM" id="MobiDB-lite"/>
    </source>
</evidence>
<dbReference type="OrthoDB" id="56949at2759"/>
<gene>
    <name evidence="2" type="ORF">PSNMU_V1.4_AUG-EV-PASAV3_0103010</name>
</gene>
<sequence>MEGNKARREYRDHPEPPTHASNSNSNDTSWPQANRRKSFQNGPQTPLKIRHTTPHNTTHRATQHTTQHNTPHPPPRMSPGGPKQPVVRPTTPEDPPRIKLAVSEADMVRLESALELHRFQQKQEGAEDSDNISFFEFRGIASRIEAAGVRVVDGDGEGPERNKTAAAPSTPEPSGRLSGITREEHLWHDLYCLGVPVLYEAACGKTRGPAGESPPSTGRERRRRAVALLSLEAVTEGPGAAHRIRELRRLAREAATLGVPEPLSDRALELLREAAAKLELLREAAKQEKPRKAKANADASGSKRPSVDWLLGRGAGALLPSAPSKAPTTIDERVRARAEERGRDLEAARAASRDPREERVAMADALYSHARHLLRRRRTLGTETGARSFRSNRLPKGAGRGVATGGGGETPADPTRCFLAFGDLSKDGLAGYRSKGEVEALLTGIRAVLAASAPLAPHVLVGWRDPRTGVANKAPIGPKALVWIETAAFKQVRRVLGRAKLPEPEGAPWKTDGPEPGATPNARKRAPVLDAEDKSKKPRPG</sequence>
<feature type="compositionally biased region" description="Basic and acidic residues" evidence="1">
    <location>
        <begin position="1"/>
        <end position="16"/>
    </location>
</feature>
<accession>A0A448ZMJ8</accession>
<protein>
    <submittedName>
        <fullName evidence="2">Uncharacterized protein</fullName>
    </submittedName>
</protein>
<feature type="compositionally biased region" description="Gly residues" evidence="1">
    <location>
        <begin position="398"/>
        <end position="409"/>
    </location>
</feature>
<feature type="compositionally biased region" description="Basic residues" evidence="1">
    <location>
        <begin position="48"/>
        <end position="62"/>
    </location>
</feature>
<evidence type="ECO:0000313" key="2">
    <source>
        <dbReference type="EMBL" id="VEU43252.1"/>
    </source>
</evidence>
<keyword evidence="3" id="KW-1185">Reference proteome</keyword>
<dbReference type="Proteomes" id="UP000291116">
    <property type="component" value="Unassembled WGS sequence"/>
</dbReference>
<feature type="region of interest" description="Disordered" evidence="1">
    <location>
        <begin position="1"/>
        <end position="97"/>
    </location>
</feature>
<name>A0A448ZMJ8_9STRA</name>
<feature type="region of interest" description="Disordered" evidence="1">
    <location>
        <begin position="378"/>
        <end position="412"/>
    </location>
</feature>
<evidence type="ECO:0000313" key="3">
    <source>
        <dbReference type="Proteomes" id="UP000291116"/>
    </source>
</evidence>
<feature type="region of interest" description="Disordered" evidence="1">
    <location>
        <begin position="500"/>
        <end position="541"/>
    </location>
</feature>
<dbReference type="EMBL" id="CAACVS010000531">
    <property type="protein sequence ID" value="VEU43252.1"/>
    <property type="molecule type" value="Genomic_DNA"/>
</dbReference>